<accession>A0A0E9T0P6</accession>
<protein>
    <submittedName>
        <fullName evidence="1">Uncharacterized protein</fullName>
    </submittedName>
</protein>
<sequence>MRSWWEICQCEVIKCCFA</sequence>
<reference evidence="1" key="2">
    <citation type="journal article" date="2015" name="Fish Shellfish Immunol.">
        <title>Early steps in the European eel (Anguilla anguilla)-Vibrio vulnificus interaction in the gills: Role of the RtxA13 toxin.</title>
        <authorList>
            <person name="Callol A."/>
            <person name="Pajuelo D."/>
            <person name="Ebbesson L."/>
            <person name="Teles M."/>
            <person name="MacKenzie S."/>
            <person name="Amaro C."/>
        </authorList>
    </citation>
    <scope>NUCLEOTIDE SEQUENCE</scope>
</reference>
<reference evidence="1" key="1">
    <citation type="submission" date="2014-11" db="EMBL/GenBank/DDBJ databases">
        <authorList>
            <person name="Amaro Gonzalez C."/>
        </authorList>
    </citation>
    <scope>NUCLEOTIDE SEQUENCE</scope>
</reference>
<evidence type="ECO:0000313" key="1">
    <source>
        <dbReference type="EMBL" id="JAH47151.1"/>
    </source>
</evidence>
<dbReference type="AlphaFoldDB" id="A0A0E9T0P6"/>
<name>A0A0E9T0P6_ANGAN</name>
<organism evidence="1">
    <name type="scientific">Anguilla anguilla</name>
    <name type="common">European freshwater eel</name>
    <name type="synonym">Muraena anguilla</name>
    <dbReference type="NCBI Taxonomy" id="7936"/>
    <lineage>
        <taxon>Eukaryota</taxon>
        <taxon>Metazoa</taxon>
        <taxon>Chordata</taxon>
        <taxon>Craniata</taxon>
        <taxon>Vertebrata</taxon>
        <taxon>Euteleostomi</taxon>
        <taxon>Actinopterygii</taxon>
        <taxon>Neopterygii</taxon>
        <taxon>Teleostei</taxon>
        <taxon>Anguilliformes</taxon>
        <taxon>Anguillidae</taxon>
        <taxon>Anguilla</taxon>
    </lineage>
</organism>
<proteinExistence type="predicted"/>
<dbReference type="EMBL" id="GBXM01061426">
    <property type="protein sequence ID" value="JAH47151.1"/>
    <property type="molecule type" value="Transcribed_RNA"/>
</dbReference>